<evidence type="ECO:0000256" key="8">
    <source>
        <dbReference type="SAM" id="Phobius"/>
    </source>
</evidence>
<comment type="subcellular location">
    <subcellularLocation>
        <location evidence="1">Endoplasmic reticulum membrane</location>
        <topology evidence="1">Multi-pass membrane protein</topology>
    </subcellularLocation>
</comment>
<accession>A0A9N7NAV5</accession>
<keyword evidence="10" id="KW-1185">Reference proteome</keyword>
<dbReference type="InterPro" id="IPR018937">
    <property type="entry name" value="MMgT"/>
</dbReference>
<keyword evidence="5" id="KW-0256">Endoplasmic reticulum</keyword>
<evidence type="ECO:0000313" key="10">
    <source>
        <dbReference type="Proteomes" id="UP001153555"/>
    </source>
</evidence>
<reference evidence="9" key="1">
    <citation type="submission" date="2019-12" db="EMBL/GenBank/DDBJ databases">
        <authorList>
            <person name="Scholes J."/>
        </authorList>
    </citation>
    <scope>NUCLEOTIDE SEQUENCE</scope>
</reference>
<keyword evidence="4 8" id="KW-0812">Transmembrane</keyword>
<dbReference type="GO" id="GO:0022890">
    <property type="term" value="F:inorganic cation transmembrane transporter activity"/>
    <property type="evidence" value="ECO:0007669"/>
    <property type="project" value="TreeGrafter"/>
</dbReference>
<dbReference type="PANTHER" id="PTHR21181">
    <property type="match status" value="1"/>
</dbReference>
<dbReference type="PANTHER" id="PTHR21181:SF7">
    <property type="entry name" value="ER MEMBRANE PROTEIN COMPLEX SUBUNIT 5"/>
    <property type="match status" value="1"/>
</dbReference>
<keyword evidence="7 8" id="KW-0472">Membrane</keyword>
<gene>
    <name evidence="9" type="ORF">SHERM_25867</name>
</gene>
<dbReference type="Pfam" id="PF10270">
    <property type="entry name" value="MMgT"/>
    <property type="match status" value="1"/>
</dbReference>
<evidence type="ECO:0000313" key="9">
    <source>
        <dbReference type="EMBL" id="CAA0830446.1"/>
    </source>
</evidence>
<evidence type="ECO:0000256" key="6">
    <source>
        <dbReference type="ARBA" id="ARBA00022989"/>
    </source>
</evidence>
<proteinExistence type="inferred from homology"/>
<keyword evidence="6 8" id="KW-1133">Transmembrane helix</keyword>
<evidence type="ECO:0000256" key="1">
    <source>
        <dbReference type="ARBA" id="ARBA00004477"/>
    </source>
</evidence>
<sequence>MGAGFLVGVFGVLFLAHAAYSTIQYISLLKITEEEFSGPPINVVIELIGGLLLCMWAALTVPGKFLSILPHSDENRVVSLPANLDFMIFNHRGKAFPLPMEVEAK</sequence>
<comment type="subunit">
    <text evidence="3">Component of the ER membrane protein complex (EMC).</text>
</comment>
<dbReference type="GO" id="GO:0072546">
    <property type="term" value="C:EMC complex"/>
    <property type="evidence" value="ECO:0007669"/>
    <property type="project" value="TreeGrafter"/>
</dbReference>
<name>A0A9N7NAV5_STRHE</name>
<evidence type="ECO:0000256" key="7">
    <source>
        <dbReference type="ARBA" id="ARBA00023136"/>
    </source>
</evidence>
<dbReference type="OrthoDB" id="44756at2759"/>
<feature type="transmembrane region" description="Helical" evidence="8">
    <location>
        <begin position="42"/>
        <end position="61"/>
    </location>
</feature>
<comment type="similarity">
    <text evidence="2">Belongs to the membrane magnesium transporter (TC 1.A.67) family.</text>
</comment>
<dbReference type="GO" id="GO:0005769">
    <property type="term" value="C:early endosome"/>
    <property type="evidence" value="ECO:0007669"/>
    <property type="project" value="TreeGrafter"/>
</dbReference>
<evidence type="ECO:0000256" key="2">
    <source>
        <dbReference type="ARBA" id="ARBA00006109"/>
    </source>
</evidence>
<evidence type="ECO:0000256" key="3">
    <source>
        <dbReference type="ARBA" id="ARBA00011276"/>
    </source>
</evidence>
<dbReference type="AlphaFoldDB" id="A0A9N7NAV5"/>
<protein>
    <submittedName>
        <fullName evidence="9">Membrane magnesium transporter</fullName>
    </submittedName>
</protein>
<dbReference type="GO" id="GO:0005886">
    <property type="term" value="C:plasma membrane"/>
    <property type="evidence" value="ECO:0007669"/>
    <property type="project" value="TreeGrafter"/>
</dbReference>
<comment type="caution">
    <text evidence="9">The sequence shown here is derived from an EMBL/GenBank/DDBJ whole genome shotgun (WGS) entry which is preliminary data.</text>
</comment>
<evidence type="ECO:0000256" key="5">
    <source>
        <dbReference type="ARBA" id="ARBA00022824"/>
    </source>
</evidence>
<organism evidence="9 10">
    <name type="scientific">Striga hermonthica</name>
    <name type="common">Purple witchweed</name>
    <name type="synonym">Buchnera hermonthica</name>
    <dbReference type="NCBI Taxonomy" id="68872"/>
    <lineage>
        <taxon>Eukaryota</taxon>
        <taxon>Viridiplantae</taxon>
        <taxon>Streptophyta</taxon>
        <taxon>Embryophyta</taxon>
        <taxon>Tracheophyta</taxon>
        <taxon>Spermatophyta</taxon>
        <taxon>Magnoliopsida</taxon>
        <taxon>eudicotyledons</taxon>
        <taxon>Gunneridae</taxon>
        <taxon>Pentapetalae</taxon>
        <taxon>asterids</taxon>
        <taxon>lamiids</taxon>
        <taxon>Lamiales</taxon>
        <taxon>Orobanchaceae</taxon>
        <taxon>Buchnereae</taxon>
        <taxon>Striga</taxon>
    </lineage>
</organism>
<evidence type="ECO:0000256" key="4">
    <source>
        <dbReference type="ARBA" id="ARBA00022692"/>
    </source>
</evidence>
<dbReference type="Proteomes" id="UP001153555">
    <property type="component" value="Unassembled WGS sequence"/>
</dbReference>
<dbReference type="GO" id="GO:0005794">
    <property type="term" value="C:Golgi apparatus"/>
    <property type="evidence" value="ECO:0007669"/>
    <property type="project" value="TreeGrafter"/>
</dbReference>
<dbReference type="EMBL" id="CACSLK010027829">
    <property type="protein sequence ID" value="CAA0830446.1"/>
    <property type="molecule type" value="Genomic_DNA"/>
</dbReference>